<dbReference type="EMBL" id="CAAALY010268220">
    <property type="protein sequence ID" value="VEL41172.1"/>
    <property type="molecule type" value="Genomic_DNA"/>
</dbReference>
<accession>A0A3S5C7X2</accession>
<reference evidence="3" key="1">
    <citation type="submission" date="2018-11" db="EMBL/GenBank/DDBJ databases">
        <authorList>
            <consortium name="Pathogen Informatics"/>
        </authorList>
    </citation>
    <scope>NUCLEOTIDE SEQUENCE</scope>
</reference>
<comment type="caution">
    <text evidence="3">The sequence shown here is derived from an EMBL/GenBank/DDBJ whole genome shotgun (WGS) entry which is preliminary data.</text>
</comment>
<sequence length="117" mass="13719">MARLTNDAVYDAGETSENVPSPRSDARNYDSYYGRGLWTKCFQISLPDNKTKSRQRGKPTFRNRKETTNIPESTLSLYLVYSIIYLSFFLIKCKTLSPMFPKLLGLREWKQIYYILK</sequence>
<keyword evidence="4" id="KW-1185">Reference proteome</keyword>
<proteinExistence type="predicted"/>
<keyword evidence="2" id="KW-0472">Membrane</keyword>
<keyword evidence="2" id="KW-0812">Transmembrane</keyword>
<keyword evidence="2" id="KW-1133">Transmembrane helix</keyword>
<dbReference type="AlphaFoldDB" id="A0A3S5C7X2"/>
<evidence type="ECO:0000256" key="1">
    <source>
        <dbReference type="SAM" id="MobiDB-lite"/>
    </source>
</evidence>
<feature type="region of interest" description="Disordered" evidence="1">
    <location>
        <begin position="1"/>
        <end position="26"/>
    </location>
</feature>
<evidence type="ECO:0000313" key="3">
    <source>
        <dbReference type="EMBL" id="VEL41172.1"/>
    </source>
</evidence>
<evidence type="ECO:0000256" key="2">
    <source>
        <dbReference type="SAM" id="Phobius"/>
    </source>
</evidence>
<gene>
    <name evidence="3" type="ORF">PXEA_LOCUS34612</name>
</gene>
<evidence type="ECO:0000313" key="4">
    <source>
        <dbReference type="Proteomes" id="UP000784294"/>
    </source>
</evidence>
<dbReference type="Proteomes" id="UP000784294">
    <property type="component" value="Unassembled WGS sequence"/>
</dbReference>
<feature type="transmembrane region" description="Helical" evidence="2">
    <location>
        <begin position="75"/>
        <end position="93"/>
    </location>
</feature>
<name>A0A3S5C7X2_9PLAT</name>
<protein>
    <submittedName>
        <fullName evidence="3">Uncharacterized protein</fullName>
    </submittedName>
</protein>
<organism evidence="3 4">
    <name type="scientific">Protopolystoma xenopodis</name>
    <dbReference type="NCBI Taxonomy" id="117903"/>
    <lineage>
        <taxon>Eukaryota</taxon>
        <taxon>Metazoa</taxon>
        <taxon>Spiralia</taxon>
        <taxon>Lophotrochozoa</taxon>
        <taxon>Platyhelminthes</taxon>
        <taxon>Monogenea</taxon>
        <taxon>Polyopisthocotylea</taxon>
        <taxon>Polystomatidea</taxon>
        <taxon>Polystomatidae</taxon>
        <taxon>Protopolystoma</taxon>
    </lineage>
</organism>